<protein>
    <submittedName>
        <fullName evidence="1">Uncharacterized protein</fullName>
    </submittedName>
</protein>
<sequence>MSSNKSQSNRFLTTLAIHNTSPSLRRCEAKDFMRSLVGIPHLENLYLQQFLPSNAYELVRGRHINLSFLRKVQLEDAVTPIANFFSWCEIYAAPQVEVVLTGLTPTSVVPIAHCLRTLSKAWKDPTTPQHRRQREGAHLRELGREYCKPTVPLLLSYV</sequence>
<reference evidence="1 2" key="1">
    <citation type="journal article" date="2019" name="Nat. Ecol. Evol.">
        <title>Megaphylogeny resolves global patterns of mushroom evolution.</title>
        <authorList>
            <person name="Varga T."/>
            <person name="Krizsan K."/>
            <person name="Foldi C."/>
            <person name="Dima B."/>
            <person name="Sanchez-Garcia M."/>
            <person name="Sanchez-Ramirez S."/>
            <person name="Szollosi G.J."/>
            <person name="Szarkandi J.G."/>
            <person name="Papp V."/>
            <person name="Albert L."/>
            <person name="Andreopoulos W."/>
            <person name="Angelini C."/>
            <person name="Antonin V."/>
            <person name="Barry K.W."/>
            <person name="Bougher N.L."/>
            <person name="Buchanan P."/>
            <person name="Buyck B."/>
            <person name="Bense V."/>
            <person name="Catcheside P."/>
            <person name="Chovatia M."/>
            <person name="Cooper J."/>
            <person name="Damon W."/>
            <person name="Desjardin D."/>
            <person name="Finy P."/>
            <person name="Geml J."/>
            <person name="Haridas S."/>
            <person name="Hughes K."/>
            <person name="Justo A."/>
            <person name="Karasinski D."/>
            <person name="Kautmanova I."/>
            <person name="Kiss B."/>
            <person name="Kocsube S."/>
            <person name="Kotiranta H."/>
            <person name="LaButti K.M."/>
            <person name="Lechner B.E."/>
            <person name="Liimatainen K."/>
            <person name="Lipzen A."/>
            <person name="Lukacs Z."/>
            <person name="Mihaltcheva S."/>
            <person name="Morgado L.N."/>
            <person name="Niskanen T."/>
            <person name="Noordeloos M.E."/>
            <person name="Ohm R.A."/>
            <person name="Ortiz-Santana B."/>
            <person name="Ovrebo C."/>
            <person name="Racz N."/>
            <person name="Riley R."/>
            <person name="Savchenko A."/>
            <person name="Shiryaev A."/>
            <person name="Soop K."/>
            <person name="Spirin V."/>
            <person name="Szebenyi C."/>
            <person name="Tomsovsky M."/>
            <person name="Tulloss R.E."/>
            <person name="Uehling J."/>
            <person name="Grigoriev I.V."/>
            <person name="Vagvolgyi C."/>
            <person name="Papp T."/>
            <person name="Martin F.M."/>
            <person name="Miettinen O."/>
            <person name="Hibbett D.S."/>
            <person name="Nagy L.G."/>
        </authorList>
    </citation>
    <scope>NUCLEOTIDE SEQUENCE [LARGE SCALE GENOMIC DNA]</scope>
    <source>
        <strain evidence="1 2">FP101781</strain>
    </source>
</reference>
<name>A0A4Y7SXN5_COPMI</name>
<keyword evidence="2" id="KW-1185">Reference proteome</keyword>
<organism evidence="1 2">
    <name type="scientific">Coprinellus micaceus</name>
    <name type="common">Glistening ink-cap mushroom</name>
    <name type="synonym">Coprinus micaceus</name>
    <dbReference type="NCBI Taxonomy" id="71717"/>
    <lineage>
        <taxon>Eukaryota</taxon>
        <taxon>Fungi</taxon>
        <taxon>Dikarya</taxon>
        <taxon>Basidiomycota</taxon>
        <taxon>Agaricomycotina</taxon>
        <taxon>Agaricomycetes</taxon>
        <taxon>Agaricomycetidae</taxon>
        <taxon>Agaricales</taxon>
        <taxon>Agaricineae</taxon>
        <taxon>Psathyrellaceae</taxon>
        <taxon>Coprinellus</taxon>
    </lineage>
</organism>
<evidence type="ECO:0000313" key="1">
    <source>
        <dbReference type="EMBL" id="TEB26612.1"/>
    </source>
</evidence>
<dbReference type="AlphaFoldDB" id="A0A4Y7SXN5"/>
<dbReference type="Proteomes" id="UP000298030">
    <property type="component" value="Unassembled WGS sequence"/>
</dbReference>
<comment type="caution">
    <text evidence="1">The sequence shown here is derived from an EMBL/GenBank/DDBJ whole genome shotgun (WGS) entry which is preliminary data.</text>
</comment>
<gene>
    <name evidence="1" type="ORF">FA13DRAFT_1023159</name>
</gene>
<evidence type="ECO:0000313" key="2">
    <source>
        <dbReference type="Proteomes" id="UP000298030"/>
    </source>
</evidence>
<accession>A0A4Y7SXN5</accession>
<dbReference type="EMBL" id="QPFP01000047">
    <property type="protein sequence ID" value="TEB26612.1"/>
    <property type="molecule type" value="Genomic_DNA"/>
</dbReference>
<proteinExistence type="predicted"/>